<keyword evidence="4 7" id="KW-0812">Transmembrane</keyword>
<dbReference type="EMBL" id="CP000885">
    <property type="protein sequence ID" value="ABX40727.1"/>
    <property type="molecule type" value="Genomic_DNA"/>
</dbReference>
<feature type="transmembrane region" description="Helical" evidence="7">
    <location>
        <begin position="118"/>
        <end position="140"/>
    </location>
</feature>
<dbReference type="PANTHER" id="PTHR43744:SF9">
    <property type="entry name" value="POLYGALACTURONAN_RHAMNOGALACTURONAN TRANSPORT SYSTEM PERMEASE PROTEIN YTCP"/>
    <property type="match status" value="1"/>
</dbReference>
<evidence type="ECO:0000259" key="8">
    <source>
        <dbReference type="PROSITE" id="PS50928"/>
    </source>
</evidence>
<keyword evidence="2 7" id="KW-0813">Transport</keyword>
<comment type="subcellular location">
    <subcellularLocation>
        <location evidence="1 7">Cell membrane</location>
        <topology evidence="1 7">Multi-pass membrane protein</topology>
    </subcellularLocation>
</comment>
<evidence type="ECO:0000313" key="10">
    <source>
        <dbReference type="Proteomes" id="UP000000370"/>
    </source>
</evidence>
<dbReference type="PANTHER" id="PTHR43744">
    <property type="entry name" value="ABC TRANSPORTER PERMEASE PROTEIN MG189-RELATED-RELATED"/>
    <property type="match status" value="1"/>
</dbReference>
<dbReference type="STRING" id="357809.Cphy_0340"/>
<accession>A9KST3</accession>
<evidence type="ECO:0000256" key="4">
    <source>
        <dbReference type="ARBA" id="ARBA00022692"/>
    </source>
</evidence>
<feature type="transmembrane region" description="Helical" evidence="7">
    <location>
        <begin position="266"/>
        <end position="287"/>
    </location>
</feature>
<sequence length="302" mass="33738" precursor="true">MKIFTYKRKGIKGRLSTRVVTGIIYSFCGLCALITLLPFLYIVAGSFATEKELIERAFFLIPSQISWNAYHYIIKTGAIILGIKNSLYLTTVGTIMNMILMTLFAYPLSRRGFRGKNLILNMVILTMLLPVGMIPMFMLIRGIGWYDSYLALTIPGAINAFNMIIIKKFFQGLSLELEDAARIDGASDWKIFRKVALPLSKPVLASITLFTAVGYWNNYFGPMIYLNSQKKYTAQLFLRQIVMTSQGISKDGSLIDWGDFGAPPTVAIRMAATVITTVPILMVYPFVQKHFAKGVMVGSVKG</sequence>
<dbReference type="GO" id="GO:0005886">
    <property type="term" value="C:plasma membrane"/>
    <property type="evidence" value="ECO:0007669"/>
    <property type="project" value="UniProtKB-SubCell"/>
</dbReference>
<dbReference type="OrthoDB" id="157184at2"/>
<name>A9KST3_LACP7</name>
<dbReference type="Gene3D" id="1.10.3720.10">
    <property type="entry name" value="MetI-like"/>
    <property type="match status" value="1"/>
</dbReference>
<keyword evidence="5 7" id="KW-1133">Transmembrane helix</keyword>
<dbReference type="GO" id="GO:0055085">
    <property type="term" value="P:transmembrane transport"/>
    <property type="evidence" value="ECO:0007669"/>
    <property type="project" value="InterPro"/>
</dbReference>
<dbReference type="PROSITE" id="PS50928">
    <property type="entry name" value="ABC_TM1"/>
    <property type="match status" value="1"/>
</dbReference>
<dbReference type="Proteomes" id="UP000000370">
    <property type="component" value="Chromosome"/>
</dbReference>
<feature type="transmembrane region" description="Helical" evidence="7">
    <location>
        <begin position="195"/>
        <end position="216"/>
    </location>
</feature>
<evidence type="ECO:0000256" key="2">
    <source>
        <dbReference type="ARBA" id="ARBA00022448"/>
    </source>
</evidence>
<feature type="transmembrane region" description="Helical" evidence="7">
    <location>
        <begin position="20"/>
        <end position="43"/>
    </location>
</feature>
<keyword evidence="10" id="KW-1185">Reference proteome</keyword>
<comment type="similarity">
    <text evidence="7">Belongs to the binding-protein-dependent transport system permease family.</text>
</comment>
<protein>
    <submittedName>
        <fullName evidence="9">Binding-protein-dependent transport systems inner membrane component</fullName>
    </submittedName>
</protein>
<feature type="transmembrane region" description="Helical" evidence="7">
    <location>
        <begin position="87"/>
        <end position="106"/>
    </location>
</feature>
<dbReference type="AlphaFoldDB" id="A9KST3"/>
<evidence type="ECO:0000256" key="3">
    <source>
        <dbReference type="ARBA" id="ARBA00022475"/>
    </source>
</evidence>
<keyword evidence="3" id="KW-1003">Cell membrane</keyword>
<evidence type="ECO:0000256" key="5">
    <source>
        <dbReference type="ARBA" id="ARBA00022989"/>
    </source>
</evidence>
<evidence type="ECO:0000256" key="6">
    <source>
        <dbReference type="ARBA" id="ARBA00023136"/>
    </source>
</evidence>
<evidence type="ECO:0000256" key="7">
    <source>
        <dbReference type="RuleBase" id="RU363032"/>
    </source>
</evidence>
<dbReference type="RefSeq" id="WP_012198370.1">
    <property type="nucleotide sequence ID" value="NC_010001.1"/>
</dbReference>
<evidence type="ECO:0000313" key="9">
    <source>
        <dbReference type="EMBL" id="ABX40727.1"/>
    </source>
</evidence>
<dbReference type="HOGENOM" id="CLU_016047_1_0_9"/>
<dbReference type="CDD" id="cd06261">
    <property type="entry name" value="TM_PBP2"/>
    <property type="match status" value="1"/>
</dbReference>
<dbReference type="Pfam" id="PF00528">
    <property type="entry name" value="BPD_transp_1"/>
    <property type="match status" value="1"/>
</dbReference>
<feature type="transmembrane region" description="Helical" evidence="7">
    <location>
        <begin position="146"/>
        <end position="166"/>
    </location>
</feature>
<gene>
    <name evidence="9" type="ordered locus">Cphy_0340</name>
</gene>
<dbReference type="InterPro" id="IPR000515">
    <property type="entry name" value="MetI-like"/>
</dbReference>
<organism evidence="9 10">
    <name type="scientific">Lachnoclostridium phytofermentans (strain ATCC 700394 / DSM 18823 / ISDg)</name>
    <name type="common">Clostridium phytofermentans</name>
    <dbReference type="NCBI Taxonomy" id="357809"/>
    <lineage>
        <taxon>Bacteria</taxon>
        <taxon>Bacillati</taxon>
        <taxon>Bacillota</taxon>
        <taxon>Clostridia</taxon>
        <taxon>Lachnospirales</taxon>
        <taxon>Lachnospiraceae</taxon>
    </lineage>
</organism>
<dbReference type="KEGG" id="cpy:Cphy_0340"/>
<evidence type="ECO:0000256" key="1">
    <source>
        <dbReference type="ARBA" id="ARBA00004651"/>
    </source>
</evidence>
<feature type="domain" description="ABC transmembrane type-1" evidence="8">
    <location>
        <begin position="83"/>
        <end position="287"/>
    </location>
</feature>
<reference evidence="10" key="1">
    <citation type="submission" date="2007-11" db="EMBL/GenBank/DDBJ databases">
        <title>Complete genome sequence of Clostridium phytofermentans ISDg.</title>
        <authorList>
            <person name="Leschine S.B."/>
            <person name="Warnick T.A."/>
            <person name="Blanchard J.L."/>
            <person name="Schnell D.J."/>
            <person name="Petit E.L."/>
            <person name="LaTouf W.G."/>
            <person name="Copeland A."/>
            <person name="Lucas S."/>
            <person name="Lapidus A."/>
            <person name="Barry K."/>
            <person name="Glavina del Rio T."/>
            <person name="Dalin E."/>
            <person name="Tice H."/>
            <person name="Pitluck S."/>
            <person name="Kiss H."/>
            <person name="Brettin T."/>
            <person name="Bruce D."/>
            <person name="Detter J.C."/>
            <person name="Han C."/>
            <person name="Kuske C."/>
            <person name="Schmutz J."/>
            <person name="Larimer F."/>
            <person name="Land M."/>
            <person name="Hauser L."/>
            <person name="Kyrpides N."/>
            <person name="Kim E.A."/>
            <person name="Richardson P."/>
        </authorList>
    </citation>
    <scope>NUCLEOTIDE SEQUENCE [LARGE SCALE GENOMIC DNA]</scope>
    <source>
        <strain evidence="10">ATCC 700394 / DSM 18823 / ISDg</strain>
    </source>
</reference>
<keyword evidence="6 7" id="KW-0472">Membrane</keyword>
<dbReference type="SUPFAM" id="SSF161098">
    <property type="entry name" value="MetI-like"/>
    <property type="match status" value="1"/>
</dbReference>
<dbReference type="eggNOG" id="COG0395">
    <property type="taxonomic scope" value="Bacteria"/>
</dbReference>
<dbReference type="InterPro" id="IPR035906">
    <property type="entry name" value="MetI-like_sf"/>
</dbReference>
<proteinExistence type="inferred from homology"/>